<evidence type="ECO:0000313" key="2">
    <source>
        <dbReference type="EMBL" id="MCY6958113.1"/>
    </source>
</evidence>
<comment type="caution">
    <text evidence="2">The sequence shown here is derived from an EMBL/GenBank/DDBJ whole genome shotgun (WGS) entry which is preliminary data.</text>
</comment>
<feature type="domain" description="Integrase catalytic" evidence="1">
    <location>
        <begin position="1"/>
        <end position="107"/>
    </location>
</feature>
<reference evidence="2" key="1">
    <citation type="submission" date="2022-12" db="EMBL/GenBank/DDBJ databases">
        <title>Clostridium sp. nov., isolated from industrial wastewater.</title>
        <authorList>
            <person name="Jiayan W."/>
        </authorList>
    </citation>
    <scope>NUCLEOTIDE SEQUENCE</scope>
    <source>
        <strain evidence="2">ZC22-4</strain>
    </source>
</reference>
<dbReference type="PANTHER" id="PTHR46889:SF4">
    <property type="entry name" value="TRANSPOSASE INSO FOR INSERTION SEQUENCE ELEMENT IS911B-RELATED"/>
    <property type="match status" value="1"/>
</dbReference>
<dbReference type="EMBL" id="JAPQFJ010000004">
    <property type="protein sequence ID" value="MCY6958113.1"/>
    <property type="molecule type" value="Genomic_DNA"/>
</dbReference>
<organism evidence="2 3">
    <name type="scientific">Clostridium brassicae</name>
    <dbReference type="NCBI Taxonomy" id="2999072"/>
    <lineage>
        <taxon>Bacteria</taxon>
        <taxon>Bacillati</taxon>
        <taxon>Bacillota</taxon>
        <taxon>Clostridia</taxon>
        <taxon>Eubacteriales</taxon>
        <taxon>Clostridiaceae</taxon>
        <taxon>Clostridium</taxon>
    </lineage>
</organism>
<evidence type="ECO:0000259" key="1">
    <source>
        <dbReference type="PROSITE" id="PS50994"/>
    </source>
</evidence>
<protein>
    <recommendedName>
        <fullName evidence="1">Integrase catalytic domain-containing protein</fullName>
    </recommendedName>
</protein>
<gene>
    <name evidence="2" type="ORF">OW729_05760</name>
</gene>
<accession>A0ABT4D903</accession>
<dbReference type="PROSITE" id="PS50994">
    <property type="entry name" value="INTEGRASE"/>
    <property type="match status" value="1"/>
</dbReference>
<name>A0ABT4D903_9CLOT</name>
<evidence type="ECO:0000313" key="3">
    <source>
        <dbReference type="Proteomes" id="UP001144612"/>
    </source>
</evidence>
<dbReference type="InterPro" id="IPR012337">
    <property type="entry name" value="RNaseH-like_sf"/>
</dbReference>
<proteinExistence type="predicted"/>
<dbReference type="InterPro" id="IPR050900">
    <property type="entry name" value="Transposase_IS3/IS150/IS904"/>
</dbReference>
<keyword evidence="3" id="KW-1185">Reference proteome</keyword>
<sequence>MPTIKDESSNEILAYKLLKNITLHIATDTIKSLVNNHKDLLRKDSFIHSDQVAHYTTPAFQKLLKKYNIGQSLLRRGNCGDNAPEESFFGHMKDEIYLKIYTSFKGL</sequence>
<dbReference type="SUPFAM" id="SSF53098">
    <property type="entry name" value="Ribonuclease H-like"/>
    <property type="match status" value="1"/>
</dbReference>
<dbReference type="Gene3D" id="3.30.420.10">
    <property type="entry name" value="Ribonuclease H-like superfamily/Ribonuclease H"/>
    <property type="match status" value="1"/>
</dbReference>
<dbReference type="Proteomes" id="UP001144612">
    <property type="component" value="Unassembled WGS sequence"/>
</dbReference>
<dbReference type="InterPro" id="IPR001584">
    <property type="entry name" value="Integrase_cat-core"/>
</dbReference>
<dbReference type="InterPro" id="IPR036397">
    <property type="entry name" value="RNaseH_sf"/>
</dbReference>
<dbReference type="PANTHER" id="PTHR46889">
    <property type="entry name" value="TRANSPOSASE INSF FOR INSERTION SEQUENCE IS3B-RELATED"/>
    <property type="match status" value="1"/>
</dbReference>